<keyword evidence="9" id="KW-1133">Transmembrane helix</keyword>
<gene>
    <name evidence="12" type="ORF">HGA05_15460</name>
</gene>
<dbReference type="AlphaFoldDB" id="A0A846WNZ6"/>
<keyword evidence="6 12" id="KW-0418">Kinase</keyword>
<keyword evidence="8" id="KW-0902">Two-component regulatory system</keyword>
<evidence type="ECO:0000256" key="1">
    <source>
        <dbReference type="ARBA" id="ARBA00000085"/>
    </source>
</evidence>
<dbReference type="GO" id="GO:0046983">
    <property type="term" value="F:protein dimerization activity"/>
    <property type="evidence" value="ECO:0007669"/>
    <property type="project" value="InterPro"/>
</dbReference>
<dbReference type="Gene3D" id="1.20.5.1930">
    <property type="match status" value="1"/>
</dbReference>
<evidence type="ECO:0000256" key="5">
    <source>
        <dbReference type="ARBA" id="ARBA00022741"/>
    </source>
</evidence>
<keyword evidence="3" id="KW-0597">Phosphoprotein</keyword>
<evidence type="ECO:0000256" key="8">
    <source>
        <dbReference type="ARBA" id="ARBA00023012"/>
    </source>
</evidence>
<feature type="transmembrane region" description="Helical" evidence="9">
    <location>
        <begin position="130"/>
        <end position="153"/>
    </location>
</feature>
<dbReference type="InterPro" id="IPR011712">
    <property type="entry name" value="Sig_transdc_His_kin_sub3_dim/P"/>
</dbReference>
<dbReference type="GO" id="GO:0000155">
    <property type="term" value="F:phosphorelay sensor kinase activity"/>
    <property type="evidence" value="ECO:0007669"/>
    <property type="project" value="InterPro"/>
</dbReference>
<comment type="caution">
    <text evidence="12">The sequence shown here is derived from an EMBL/GenBank/DDBJ whole genome shotgun (WGS) entry which is preliminary data.</text>
</comment>
<keyword evidence="5" id="KW-0547">Nucleotide-binding</keyword>
<evidence type="ECO:0000256" key="4">
    <source>
        <dbReference type="ARBA" id="ARBA00022679"/>
    </source>
</evidence>
<dbReference type="RefSeq" id="WP_006368722.1">
    <property type="nucleotide sequence ID" value="NZ_JAAXPC010000008.1"/>
</dbReference>
<dbReference type="Gene3D" id="3.30.565.10">
    <property type="entry name" value="Histidine kinase-like ATPase, C-terminal domain"/>
    <property type="match status" value="1"/>
</dbReference>
<feature type="domain" description="DUF7134" evidence="11">
    <location>
        <begin position="10"/>
        <end position="158"/>
    </location>
</feature>
<dbReference type="PANTHER" id="PTHR24421:SF10">
    <property type="entry name" value="NITRATE_NITRITE SENSOR PROTEIN NARQ"/>
    <property type="match status" value="1"/>
</dbReference>
<dbReference type="EC" id="2.7.13.3" evidence="2"/>
<dbReference type="InterPro" id="IPR050482">
    <property type="entry name" value="Sensor_HK_TwoCompSys"/>
</dbReference>
<feature type="transmembrane region" description="Helical" evidence="9">
    <location>
        <begin position="60"/>
        <end position="89"/>
    </location>
</feature>
<dbReference type="Proteomes" id="UP000563898">
    <property type="component" value="Unassembled WGS sequence"/>
</dbReference>
<name>A0A846WNZ6_9ACTN</name>
<accession>A0A846WNZ6</accession>
<sequence>MRDPLSTGGLTRRGLIIDVAIAVVFALVAIPIHLGQSTSAAVTAAVVSIALALRRPAPSVMIVLALASATVQVATDQIAVVASLAYFPLFATVGGHPDRRVRFGSLSVAIAGCVIAGWEFPHVYASADIVAARLFGFAGAAVVVIGGWAFGFIRYQRRMVQQASIAETIAELERKRLLDLYDEQSERTRLARDMHDVVAHSLAVVVAQAEGARMVLDADPEATRKALHVIADTARGALGDVRGLLEQLRNEDVSSASRSDRDTLFDRMRAAGMTIDTRETGNDESVDANITRVAGRVLSEALTNALKYGDLAVPVVVRIEWTHGCSMTVWNALSDNPLAPGGAGHGIAGMAERAAQIGGTLRSARDNRDGWLVSLQIPAPVSDTTRNTHESGGTQTR</sequence>
<reference evidence="12 13" key="1">
    <citation type="submission" date="2020-04" db="EMBL/GenBank/DDBJ databases">
        <title>MicrobeNet Type strains.</title>
        <authorList>
            <person name="Nicholson A.C."/>
        </authorList>
    </citation>
    <scope>NUCLEOTIDE SEQUENCE [LARGE SCALE GENOMIC DNA]</scope>
    <source>
        <strain evidence="12 13">ATCC BAA-14</strain>
    </source>
</reference>
<proteinExistence type="predicted"/>
<dbReference type="EMBL" id="JAAXPC010000008">
    <property type="protein sequence ID" value="NKY02967.1"/>
    <property type="molecule type" value="Genomic_DNA"/>
</dbReference>
<evidence type="ECO:0000313" key="13">
    <source>
        <dbReference type="Proteomes" id="UP000563898"/>
    </source>
</evidence>
<dbReference type="CDD" id="cd16917">
    <property type="entry name" value="HATPase_UhpB-NarQ-NarX-like"/>
    <property type="match status" value="1"/>
</dbReference>
<dbReference type="InterPro" id="IPR055558">
    <property type="entry name" value="DUF7134"/>
</dbReference>
<dbReference type="Pfam" id="PF07730">
    <property type="entry name" value="HisKA_3"/>
    <property type="match status" value="1"/>
</dbReference>
<evidence type="ECO:0000256" key="3">
    <source>
        <dbReference type="ARBA" id="ARBA00022553"/>
    </source>
</evidence>
<dbReference type="PANTHER" id="PTHR24421">
    <property type="entry name" value="NITRATE/NITRITE SENSOR PROTEIN NARX-RELATED"/>
    <property type="match status" value="1"/>
</dbReference>
<feature type="domain" description="Signal transduction histidine kinase subgroup 3 dimerisation and phosphoacceptor" evidence="10">
    <location>
        <begin position="186"/>
        <end position="251"/>
    </location>
</feature>
<feature type="transmembrane region" description="Helical" evidence="9">
    <location>
        <begin position="101"/>
        <end position="118"/>
    </location>
</feature>
<dbReference type="SUPFAM" id="SSF55874">
    <property type="entry name" value="ATPase domain of HSP90 chaperone/DNA topoisomerase II/histidine kinase"/>
    <property type="match status" value="1"/>
</dbReference>
<keyword evidence="4" id="KW-0808">Transferase</keyword>
<feature type="transmembrane region" description="Helical" evidence="9">
    <location>
        <begin position="12"/>
        <end position="30"/>
    </location>
</feature>
<evidence type="ECO:0000256" key="9">
    <source>
        <dbReference type="SAM" id="Phobius"/>
    </source>
</evidence>
<dbReference type="Pfam" id="PF23539">
    <property type="entry name" value="DUF7134"/>
    <property type="match status" value="1"/>
</dbReference>
<evidence type="ECO:0000259" key="10">
    <source>
        <dbReference type="Pfam" id="PF07730"/>
    </source>
</evidence>
<comment type="catalytic activity">
    <reaction evidence="1">
        <text>ATP + protein L-histidine = ADP + protein N-phospho-L-histidine.</text>
        <dbReference type="EC" id="2.7.13.3"/>
    </reaction>
</comment>
<keyword evidence="7" id="KW-0067">ATP-binding</keyword>
<evidence type="ECO:0000259" key="11">
    <source>
        <dbReference type="Pfam" id="PF23539"/>
    </source>
</evidence>
<protein>
    <recommendedName>
        <fullName evidence="2">histidine kinase</fullName>
        <ecNumber evidence="2">2.7.13.3</ecNumber>
    </recommendedName>
</protein>
<keyword evidence="9" id="KW-0812">Transmembrane</keyword>
<evidence type="ECO:0000313" key="12">
    <source>
        <dbReference type="EMBL" id="NKY02967.1"/>
    </source>
</evidence>
<keyword evidence="9" id="KW-0472">Membrane</keyword>
<dbReference type="GO" id="GO:0016020">
    <property type="term" value="C:membrane"/>
    <property type="evidence" value="ECO:0007669"/>
    <property type="project" value="InterPro"/>
</dbReference>
<dbReference type="GO" id="GO:0005524">
    <property type="term" value="F:ATP binding"/>
    <property type="evidence" value="ECO:0007669"/>
    <property type="project" value="UniProtKB-KW"/>
</dbReference>
<dbReference type="InterPro" id="IPR036890">
    <property type="entry name" value="HATPase_C_sf"/>
</dbReference>
<organism evidence="12 13">
    <name type="scientific">Gordonia polyisoprenivorans</name>
    <dbReference type="NCBI Taxonomy" id="84595"/>
    <lineage>
        <taxon>Bacteria</taxon>
        <taxon>Bacillati</taxon>
        <taxon>Actinomycetota</taxon>
        <taxon>Actinomycetes</taxon>
        <taxon>Mycobacteriales</taxon>
        <taxon>Gordoniaceae</taxon>
        <taxon>Gordonia</taxon>
    </lineage>
</organism>
<evidence type="ECO:0000256" key="2">
    <source>
        <dbReference type="ARBA" id="ARBA00012438"/>
    </source>
</evidence>
<evidence type="ECO:0000256" key="7">
    <source>
        <dbReference type="ARBA" id="ARBA00022840"/>
    </source>
</evidence>
<evidence type="ECO:0000256" key="6">
    <source>
        <dbReference type="ARBA" id="ARBA00022777"/>
    </source>
</evidence>